<dbReference type="EMBL" id="DVLP01000271">
    <property type="protein sequence ID" value="HIT75715.1"/>
    <property type="molecule type" value="Genomic_DNA"/>
</dbReference>
<dbReference type="SFLD" id="SFLDS00003">
    <property type="entry name" value="Haloacid_Dehalogenase"/>
    <property type="match status" value="1"/>
</dbReference>
<dbReference type="InterPro" id="IPR023214">
    <property type="entry name" value="HAD_sf"/>
</dbReference>
<dbReference type="Pfam" id="PF00702">
    <property type="entry name" value="Hydrolase"/>
    <property type="match status" value="1"/>
</dbReference>
<accession>A0A9D1H0A1</accession>
<reference evidence="1" key="1">
    <citation type="submission" date="2020-10" db="EMBL/GenBank/DDBJ databases">
        <authorList>
            <person name="Gilroy R."/>
        </authorList>
    </citation>
    <scope>NUCLEOTIDE SEQUENCE</scope>
    <source>
        <strain evidence="1">ChiGjej1B1-24693</strain>
    </source>
</reference>
<dbReference type="NCBIfam" id="TIGR01509">
    <property type="entry name" value="HAD-SF-IA-v3"/>
    <property type="match status" value="1"/>
</dbReference>
<dbReference type="PRINTS" id="PR00413">
    <property type="entry name" value="HADHALOGNASE"/>
</dbReference>
<evidence type="ECO:0000313" key="2">
    <source>
        <dbReference type="Proteomes" id="UP000886842"/>
    </source>
</evidence>
<dbReference type="Proteomes" id="UP000886842">
    <property type="component" value="Unassembled WGS sequence"/>
</dbReference>
<reference evidence="1" key="2">
    <citation type="journal article" date="2021" name="PeerJ">
        <title>Extensive microbial diversity within the chicken gut microbiome revealed by metagenomics and culture.</title>
        <authorList>
            <person name="Gilroy R."/>
            <person name="Ravi A."/>
            <person name="Getino M."/>
            <person name="Pursley I."/>
            <person name="Horton D.L."/>
            <person name="Alikhan N.F."/>
            <person name="Baker D."/>
            <person name="Gharbi K."/>
            <person name="Hall N."/>
            <person name="Watson M."/>
            <person name="Adriaenssens E.M."/>
            <person name="Foster-Nyarko E."/>
            <person name="Jarju S."/>
            <person name="Secka A."/>
            <person name="Antonio M."/>
            <person name="Oren A."/>
            <person name="Chaudhuri R.R."/>
            <person name="La Ragione R."/>
            <person name="Hildebrand F."/>
            <person name="Pallen M.J."/>
        </authorList>
    </citation>
    <scope>NUCLEOTIDE SEQUENCE</scope>
    <source>
        <strain evidence="1">ChiGjej1B1-24693</strain>
    </source>
</reference>
<dbReference type="Gene3D" id="3.40.50.1000">
    <property type="entry name" value="HAD superfamily/HAD-like"/>
    <property type="match status" value="1"/>
</dbReference>
<keyword evidence="1" id="KW-0378">Hydrolase</keyword>
<dbReference type="InterPro" id="IPR006439">
    <property type="entry name" value="HAD-SF_hydro_IA"/>
</dbReference>
<dbReference type="SUPFAM" id="SSF56784">
    <property type="entry name" value="HAD-like"/>
    <property type="match status" value="1"/>
</dbReference>
<organism evidence="1 2">
    <name type="scientific">Candidatus Avipropionibacterium avicola</name>
    <dbReference type="NCBI Taxonomy" id="2840701"/>
    <lineage>
        <taxon>Bacteria</taxon>
        <taxon>Bacillati</taxon>
        <taxon>Actinomycetota</taxon>
        <taxon>Actinomycetes</taxon>
        <taxon>Propionibacteriales</taxon>
        <taxon>Propionibacteriaceae</taxon>
        <taxon>Propionibacteriaceae incertae sedis</taxon>
        <taxon>Candidatus Avipropionibacterium</taxon>
    </lineage>
</organism>
<dbReference type="GO" id="GO:0016787">
    <property type="term" value="F:hydrolase activity"/>
    <property type="evidence" value="ECO:0007669"/>
    <property type="project" value="UniProtKB-KW"/>
</dbReference>
<dbReference type="PANTHER" id="PTHR43611">
    <property type="entry name" value="ALPHA-D-GLUCOSE 1-PHOSPHATE PHOSPHATASE"/>
    <property type="match status" value="1"/>
</dbReference>
<dbReference type="InterPro" id="IPR036412">
    <property type="entry name" value="HAD-like_sf"/>
</dbReference>
<evidence type="ECO:0000313" key="1">
    <source>
        <dbReference type="EMBL" id="HIT75715.1"/>
    </source>
</evidence>
<sequence length="203" mass="22012">MTQRPSLVLWDADGVLQHPRSGWRDRLSAMGGAGFDLACFAAEQAPLRGEGDFAEAIAELVAERGLDVDPAEVAGIWRGIDLDPEALELVAEVRASGVRSVLATNQQAYRWTHMRDELGHPDRFDALYVSCELGVTKPDPDYFRAILRAEQVEPGEALFIDDAPHNVESAAGLGLNAVRHDPADGAAGLRRILRDHGLVPVEA</sequence>
<proteinExistence type="predicted"/>
<comment type="caution">
    <text evidence="1">The sequence shown here is derived from an EMBL/GenBank/DDBJ whole genome shotgun (WGS) entry which is preliminary data.</text>
</comment>
<gene>
    <name evidence="1" type="ORF">IAA98_09030</name>
</gene>
<dbReference type="PANTHER" id="PTHR43611:SF3">
    <property type="entry name" value="FLAVIN MONONUCLEOTIDE HYDROLASE 1, CHLOROPLATIC"/>
    <property type="match status" value="1"/>
</dbReference>
<protein>
    <submittedName>
        <fullName evidence="1">HAD-IA family hydrolase</fullName>
    </submittedName>
</protein>
<dbReference type="SFLD" id="SFLDG01129">
    <property type="entry name" value="C1.5:_HAD__Beta-PGM__Phosphata"/>
    <property type="match status" value="1"/>
</dbReference>
<name>A0A9D1H0A1_9ACTN</name>
<dbReference type="AlphaFoldDB" id="A0A9D1H0A1"/>